<sequence length="105" mass="12496">MTSRYWGDEKHADAVFAVYLRKVRYVPPQGYEGVPKRTHCIIPFKLVIGKVLGKPPIMYLDYTEPSFQVLGQYFRQMAACRDEIFPEVLQDFPSRRIDQTKRYWF</sequence>
<evidence type="ECO:0000313" key="2">
    <source>
        <dbReference type="Proteomes" id="UP001152747"/>
    </source>
</evidence>
<dbReference type="Proteomes" id="UP001152747">
    <property type="component" value="Unassembled WGS sequence"/>
</dbReference>
<keyword evidence="2" id="KW-1185">Reference proteome</keyword>
<reference evidence="1" key="1">
    <citation type="submission" date="2022-11" db="EMBL/GenBank/DDBJ databases">
        <authorList>
            <person name="Kikuchi T."/>
        </authorList>
    </citation>
    <scope>NUCLEOTIDE SEQUENCE</scope>
    <source>
        <strain evidence="1">PS1010</strain>
    </source>
</reference>
<dbReference type="EMBL" id="CANHGI010000006">
    <property type="protein sequence ID" value="CAI5454138.1"/>
    <property type="molecule type" value="Genomic_DNA"/>
</dbReference>
<accession>A0A9P1J367</accession>
<evidence type="ECO:0000313" key="1">
    <source>
        <dbReference type="EMBL" id="CAI5454138.1"/>
    </source>
</evidence>
<comment type="caution">
    <text evidence="1">The sequence shown here is derived from an EMBL/GenBank/DDBJ whole genome shotgun (WGS) entry which is preliminary data.</text>
</comment>
<proteinExistence type="predicted"/>
<dbReference type="OrthoDB" id="26687at2759"/>
<protein>
    <submittedName>
        <fullName evidence="1">Uncharacterized protein</fullName>
    </submittedName>
</protein>
<name>A0A9P1J367_9PELO</name>
<gene>
    <name evidence="1" type="ORF">CAMP_LOCUS16775</name>
</gene>
<dbReference type="AlphaFoldDB" id="A0A9P1J367"/>
<organism evidence="1 2">
    <name type="scientific">Caenorhabditis angaria</name>
    <dbReference type="NCBI Taxonomy" id="860376"/>
    <lineage>
        <taxon>Eukaryota</taxon>
        <taxon>Metazoa</taxon>
        <taxon>Ecdysozoa</taxon>
        <taxon>Nematoda</taxon>
        <taxon>Chromadorea</taxon>
        <taxon>Rhabditida</taxon>
        <taxon>Rhabditina</taxon>
        <taxon>Rhabditomorpha</taxon>
        <taxon>Rhabditoidea</taxon>
        <taxon>Rhabditidae</taxon>
        <taxon>Peloderinae</taxon>
        <taxon>Caenorhabditis</taxon>
    </lineage>
</organism>